<dbReference type="AlphaFoldDB" id="A0A0W0TEM8"/>
<dbReference type="Proteomes" id="UP000054698">
    <property type="component" value="Unassembled WGS sequence"/>
</dbReference>
<dbReference type="STRING" id="453.Lfee_3242"/>
<evidence type="ECO:0000256" key="1">
    <source>
        <dbReference type="ARBA" id="ARBA00004651"/>
    </source>
</evidence>
<evidence type="ECO:0000256" key="5">
    <source>
        <dbReference type="ARBA" id="ARBA00022847"/>
    </source>
</evidence>
<evidence type="ECO:0000259" key="9">
    <source>
        <dbReference type="PROSITE" id="PS50850"/>
    </source>
</evidence>
<dbReference type="Gene3D" id="1.20.1250.20">
    <property type="entry name" value="MFS general substrate transporter like domains"/>
    <property type="match status" value="1"/>
</dbReference>
<keyword evidence="12" id="KW-1185">Reference proteome</keyword>
<dbReference type="InterPro" id="IPR020846">
    <property type="entry name" value="MFS_dom"/>
</dbReference>
<accession>A0A0W0TEM8</accession>
<keyword evidence="7 8" id="KW-0472">Membrane</keyword>
<evidence type="ECO:0000313" key="13">
    <source>
        <dbReference type="Proteomes" id="UP000251942"/>
    </source>
</evidence>
<reference evidence="11 13" key="2">
    <citation type="submission" date="2018-06" db="EMBL/GenBank/DDBJ databases">
        <authorList>
            <consortium name="Pathogen Informatics"/>
            <person name="Doyle S."/>
        </authorList>
    </citation>
    <scope>NUCLEOTIDE SEQUENCE [LARGE SCALE GENOMIC DNA]</scope>
    <source>
        <strain evidence="11 13">NCTC12022</strain>
    </source>
</reference>
<proteinExistence type="predicted"/>
<dbReference type="EMBL" id="LNYB01000086">
    <property type="protein sequence ID" value="KTC94042.1"/>
    <property type="molecule type" value="Genomic_DNA"/>
</dbReference>
<dbReference type="SUPFAM" id="SSF103473">
    <property type="entry name" value="MFS general substrate transporter"/>
    <property type="match status" value="1"/>
</dbReference>
<evidence type="ECO:0000256" key="4">
    <source>
        <dbReference type="ARBA" id="ARBA00022692"/>
    </source>
</evidence>
<dbReference type="Pfam" id="PF07690">
    <property type="entry name" value="MFS_1"/>
    <property type="match status" value="1"/>
</dbReference>
<gene>
    <name evidence="10" type="ORF">Lfee_3242</name>
    <name evidence="11" type="ORF">NCTC12022_00851</name>
</gene>
<evidence type="ECO:0000256" key="7">
    <source>
        <dbReference type="ARBA" id="ARBA00023136"/>
    </source>
</evidence>
<dbReference type="GO" id="GO:0005886">
    <property type="term" value="C:plasma membrane"/>
    <property type="evidence" value="ECO:0007669"/>
    <property type="project" value="UniProtKB-SubCell"/>
</dbReference>
<keyword evidence="6 8" id="KW-1133">Transmembrane helix</keyword>
<evidence type="ECO:0000256" key="6">
    <source>
        <dbReference type="ARBA" id="ARBA00022989"/>
    </source>
</evidence>
<reference evidence="10 12" key="1">
    <citation type="submission" date="2015-11" db="EMBL/GenBank/DDBJ databases">
        <title>Genomic analysis of 38 Legionella species identifies large and diverse effector repertoires.</title>
        <authorList>
            <person name="Burstein D."/>
            <person name="Amaro F."/>
            <person name="Zusman T."/>
            <person name="Lifshitz Z."/>
            <person name="Cohen O."/>
            <person name="Gilbert J.A."/>
            <person name="Pupko T."/>
            <person name="Shuman H.A."/>
            <person name="Segal G."/>
        </authorList>
    </citation>
    <scope>NUCLEOTIDE SEQUENCE [LARGE SCALE GENOMIC DNA]</scope>
    <source>
        <strain evidence="10 12">WO-44C</strain>
    </source>
</reference>
<dbReference type="GO" id="GO:0015293">
    <property type="term" value="F:symporter activity"/>
    <property type="evidence" value="ECO:0007669"/>
    <property type="project" value="UniProtKB-KW"/>
</dbReference>
<feature type="domain" description="Major facilitator superfamily (MFS) profile" evidence="9">
    <location>
        <begin position="1"/>
        <end position="165"/>
    </location>
</feature>
<name>A0A0W0TEM8_9GAMM</name>
<feature type="transmembrane region" description="Helical" evidence="8">
    <location>
        <begin position="104"/>
        <end position="124"/>
    </location>
</feature>
<feature type="transmembrane region" description="Helical" evidence="8">
    <location>
        <begin position="69"/>
        <end position="92"/>
    </location>
</feature>
<dbReference type="InterPro" id="IPR011701">
    <property type="entry name" value="MFS"/>
</dbReference>
<dbReference type="EMBL" id="UASS01000006">
    <property type="protein sequence ID" value="SPX60135.1"/>
    <property type="molecule type" value="Genomic_DNA"/>
</dbReference>
<feature type="transmembrane region" description="Helical" evidence="8">
    <location>
        <begin position="130"/>
        <end position="152"/>
    </location>
</feature>
<comment type="subcellular location">
    <subcellularLocation>
        <location evidence="1">Cell membrane</location>
        <topology evidence="1">Multi-pass membrane protein</topology>
    </subcellularLocation>
</comment>
<evidence type="ECO:0000313" key="12">
    <source>
        <dbReference type="Proteomes" id="UP000054698"/>
    </source>
</evidence>
<feature type="transmembrane region" description="Helical" evidence="8">
    <location>
        <begin position="12"/>
        <end position="30"/>
    </location>
</feature>
<dbReference type="PROSITE" id="PS50850">
    <property type="entry name" value="MFS"/>
    <property type="match status" value="1"/>
</dbReference>
<dbReference type="OrthoDB" id="3690818at2"/>
<evidence type="ECO:0000256" key="2">
    <source>
        <dbReference type="ARBA" id="ARBA00022448"/>
    </source>
</evidence>
<keyword evidence="3" id="KW-1003">Cell membrane</keyword>
<dbReference type="InterPro" id="IPR036259">
    <property type="entry name" value="MFS_trans_sf"/>
</dbReference>
<feature type="transmembrane region" description="Helical" evidence="8">
    <location>
        <begin position="42"/>
        <end position="63"/>
    </location>
</feature>
<sequence length="165" mass="17872">MTKANHLVDYQSFLINSISLAVLILLIPFFGGLSDRIGRIKCLSIAMGLLSLVITPYFIAITTGSFEQILLLHVVVGILCSCVFSIAPTFIAEMFPVSIRCTSVGTLYAVASCLGGGLTPLVAIKFFNSFGSYAIGFVLIGYGLLSLTMFFIMTKVDSRRRLILV</sequence>
<dbReference type="Proteomes" id="UP000251942">
    <property type="component" value="Unassembled WGS sequence"/>
</dbReference>
<evidence type="ECO:0000313" key="10">
    <source>
        <dbReference type="EMBL" id="KTC94042.1"/>
    </source>
</evidence>
<dbReference type="PANTHER" id="PTHR43528">
    <property type="entry name" value="ALPHA-KETOGLUTARATE PERMEASE"/>
    <property type="match status" value="1"/>
</dbReference>
<organism evidence="10 12">
    <name type="scientific">Legionella feeleii</name>
    <dbReference type="NCBI Taxonomy" id="453"/>
    <lineage>
        <taxon>Bacteria</taxon>
        <taxon>Pseudomonadati</taxon>
        <taxon>Pseudomonadota</taxon>
        <taxon>Gammaproteobacteria</taxon>
        <taxon>Legionellales</taxon>
        <taxon>Legionellaceae</taxon>
        <taxon>Legionella</taxon>
    </lineage>
</organism>
<evidence type="ECO:0000313" key="11">
    <source>
        <dbReference type="EMBL" id="SPX60135.1"/>
    </source>
</evidence>
<dbReference type="PANTHER" id="PTHR43528:SF1">
    <property type="entry name" value="ALPHA-KETOGLUTARATE PERMEASE"/>
    <property type="match status" value="1"/>
</dbReference>
<evidence type="ECO:0000256" key="8">
    <source>
        <dbReference type="SAM" id="Phobius"/>
    </source>
</evidence>
<keyword evidence="2" id="KW-0813">Transport</keyword>
<protein>
    <submittedName>
        <fullName evidence="10">Proline/betaine transporter ProP6</fullName>
    </submittedName>
    <submittedName>
        <fullName evidence="11">Putative proline/glycine betaine transporter</fullName>
    </submittedName>
</protein>
<evidence type="ECO:0000256" key="3">
    <source>
        <dbReference type="ARBA" id="ARBA00022475"/>
    </source>
</evidence>
<dbReference type="InterPro" id="IPR051084">
    <property type="entry name" value="H+-coupled_symporters"/>
</dbReference>
<keyword evidence="5" id="KW-0769">Symport</keyword>
<keyword evidence="4 8" id="KW-0812">Transmembrane</keyword>
<dbReference type="PATRIC" id="fig|453.4.peg.3530"/>